<dbReference type="Pfam" id="PF13715">
    <property type="entry name" value="CarbopepD_reg_2"/>
    <property type="match status" value="1"/>
</dbReference>
<dbReference type="HOGENOM" id="CLU_022656_0_0_10"/>
<evidence type="ECO:0000256" key="8">
    <source>
        <dbReference type="ARBA" id="ARBA00023170"/>
    </source>
</evidence>
<dbReference type="PANTHER" id="PTHR30069:SF29">
    <property type="entry name" value="HEMOGLOBIN AND HEMOGLOBIN-HAPTOGLOBIN-BINDING PROTEIN 1-RELATED"/>
    <property type="match status" value="1"/>
</dbReference>
<dbReference type="EMBL" id="CM001403">
    <property type="protein sequence ID" value="EHQ28596.1"/>
    <property type="molecule type" value="Genomic_DNA"/>
</dbReference>
<name>H1Y553_9SPHI</name>
<dbReference type="Proteomes" id="UP000002774">
    <property type="component" value="Chromosome"/>
</dbReference>
<keyword evidence="9 10" id="KW-0998">Cell outer membrane</keyword>
<dbReference type="AlphaFoldDB" id="H1Y553"/>
<accession>H1Y553</accession>
<sequence length="719" mass="80119">MKKFLIVFLLLPYALMAQNTFRAIIRNDNTKQTLPGATATIQILNTGATADSSGHLSIAHIPNGKVEIRFSFVGLMPQEKTLTFPLKNPDQVFEINLEPTPAEMAEVVIQSTRTNQNIRDIPTRIEALPLEELDEKGTMRPGDIKMLLAESTGIATQQTSAVSGSANIRIEGLDSRYTQLLKDGMPLYQGFSGGLSLLQISPLDLKQVEFIKGSASTLYGGGAIAGLVNLISKTPVEKPELTFLLNGTSAKGADGSAFYAQKWKHIGTTLFSSYNYNGAYDPSSTGLSAIPKTNRFTVNPKVFLYLDDENSGWFGVNLTHENRYGGDMQVINGQANKLHQYFEQNQSLRLSTQLSFTHQINKQSQINFKNTVGYFDRKLSEPGSNFSGKQLSSFSEINYVNNGKTLNWVTGLNTWTDNFTDGQNKLNYNLTTLGAFVQNTYKASSWFSLESGLRMDYSTPGAANHQNGIFILPRVNALFRINDQLTSRIGGGLGYKMPNLFNDESEQDGYKHIQPLNMSNIKAEQSYGVNADINYRGPIGDAFININQLFFYTDVDEPIILQNNNFVNAQGHISTQGTETNMKLSMDDLSFYLGYTFTDTKQHFNGQSLSQTLTPKNRINLDLTYEIENQFRFGAESYYTGQQLLSDGTNGRAYITFGLLIQKMCQHLDVFINTENLTDQRQTRWNSIYTGTITNPNFRDIYAPLDGVVVNAGIRIKVL</sequence>
<keyword evidence="7 10" id="KW-0472">Membrane</keyword>
<comment type="similarity">
    <text evidence="10 11">Belongs to the TonB-dependent receptor family.</text>
</comment>
<dbReference type="Gene3D" id="2.170.130.10">
    <property type="entry name" value="TonB-dependent receptor, plug domain"/>
    <property type="match status" value="1"/>
</dbReference>
<evidence type="ECO:0000256" key="4">
    <source>
        <dbReference type="ARBA" id="ARBA00022692"/>
    </source>
</evidence>
<keyword evidence="6 11" id="KW-0798">TonB box</keyword>
<dbReference type="GO" id="GO:0015344">
    <property type="term" value="F:siderophore uptake transmembrane transporter activity"/>
    <property type="evidence" value="ECO:0007669"/>
    <property type="project" value="TreeGrafter"/>
</dbReference>
<dbReference type="GO" id="GO:0009279">
    <property type="term" value="C:cell outer membrane"/>
    <property type="evidence" value="ECO:0007669"/>
    <property type="project" value="UniProtKB-SubCell"/>
</dbReference>
<keyword evidence="8 15" id="KW-0675">Receptor</keyword>
<dbReference type="SUPFAM" id="SSF56935">
    <property type="entry name" value="Porins"/>
    <property type="match status" value="1"/>
</dbReference>
<dbReference type="InterPro" id="IPR008969">
    <property type="entry name" value="CarboxyPept-like_regulatory"/>
</dbReference>
<evidence type="ECO:0000259" key="13">
    <source>
        <dbReference type="Pfam" id="PF00593"/>
    </source>
</evidence>
<reference evidence="15" key="1">
    <citation type="submission" date="2011-09" db="EMBL/GenBank/DDBJ databases">
        <title>The permanent draft genome of Mucilaginibacter paludis DSM 18603.</title>
        <authorList>
            <consortium name="US DOE Joint Genome Institute (JGI-PGF)"/>
            <person name="Lucas S."/>
            <person name="Han J."/>
            <person name="Lapidus A."/>
            <person name="Bruce D."/>
            <person name="Goodwin L."/>
            <person name="Pitluck S."/>
            <person name="Peters L."/>
            <person name="Kyrpides N."/>
            <person name="Mavromatis K."/>
            <person name="Ivanova N."/>
            <person name="Mikhailova N."/>
            <person name="Held B."/>
            <person name="Detter J.C."/>
            <person name="Tapia R."/>
            <person name="Han C."/>
            <person name="Land M."/>
            <person name="Hauser L."/>
            <person name="Markowitz V."/>
            <person name="Cheng J.-F."/>
            <person name="Hugenholtz P."/>
            <person name="Woyke T."/>
            <person name="Wu D."/>
            <person name="Tindall B."/>
            <person name="Brambilla E."/>
            <person name="Klenk H.-P."/>
            <person name="Eisen J.A."/>
        </authorList>
    </citation>
    <scope>NUCLEOTIDE SEQUENCE [LARGE SCALE GENOMIC DNA]</scope>
    <source>
        <strain evidence="15">DSM 18603</strain>
    </source>
</reference>
<dbReference type="Pfam" id="PF00593">
    <property type="entry name" value="TonB_dep_Rec_b-barrel"/>
    <property type="match status" value="1"/>
</dbReference>
<dbReference type="OrthoDB" id="1109239at2"/>
<evidence type="ECO:0000256" key="12">
    <source>
        <dbReference type="SAM" id="SignalP"/>
    </source>
</evidence>
<dbReference type="InterPro" id="IPR036942">
    <property type="entry name" value="Beta-barrel_TonB_sf"/>
</dbReference>
<feature type="domain" description="TonB-dependent receptor-like beta-barrel" evidence="13">
    <location>
        <begin position="271"/>
        <end position="661"/>
    </location>
</feature>
<protein>
    <submittedName>
        <fullName evidence="15">TonB-dependent receptor plug</fullName>
    </submittedName>
</protein>
<evidence type="ECO:0000256" key="7">
    <source>
        <dbReference type="ARBA" id="ARBA00023136"/>
    </source>
</evidence>
<keyword evidence="2 10" id="KW-0813">Transport</keyword>
<evidence type="ECO:0000256" key="9">
    <source>
        <dbReference type="ARBA" id="ARBA00023237"/>
    </source>
</evidence>
<organism evidence="15 16">
    <name type="scientific">Mucilaginibacter paludis DSM 18603</name>
    <dbReference type="NCBI Taxonomy" id="714943"/>
    <lineage>
        <taxon>Bacteria</taxon>
        <taxon>Pseudomonadati</taxon>
        <taxon>Bacteroidota</taxon>
        <taxon>Sphingobacteriia</taxon>
        <taxon>Sphingobacteriales</taxon>
        <taxon>Sphingobacteriaceae</taxon>
        <taxon>Mucilaginibacter</taxon>
    </lineage>
</organism>
<dbReference type="InterPro" id="IPR012910">
    <property type="entry name" value="Plug_dom"/>
</dbReference>
<keyword evidence="4 10" id="KW-0812">Transmembrane</keyword>
<evidence type="ECO:0000256" key="3">
    <source>
        <dbReference type="ARBA" id="ARBA00022452"/>
    </source>
</evidence>
<keyword evidence="3 10" id="KW-1134">Transmembrane beta strand</keyword>
<proteinExistence type="inferred from homology"/>
<dbReference type="InterPro" id="IPR000531">
    <property type="entry name" value="Beta-barrel_TonB"/>
</dbReference>
<feature type="signal peptide" evidence="12">
    <location>
        <begin position="1"/>
        <end position="17"/>
    </location>
</feature>
<feature type="domain" description="TonB-dependent receptor plug" evidence="14">
    <location>
        <begin position="118"/>
        <end position="226"/>
    </location>
</feature>
<evidence type="ECO:0000256" key="2">
    <source>
        <dbReference type="ARBA" id="ARBA00022448"/>
    </source>
</evidence>
<dbReference type="PROSITE" id="PS52016">
    <property type="entry name" value="TONB_DEPENDENT_REC_3"/>
    <property type="match status" value="1"/>
</dbReference>
<dbReference type="Gene3D" id="2.40.170.20">
    <property type="entry name" value="TonB-dependent receptor, beta-barrel domain"/>
    <property type="match status" value="1"/>
</dbReference>
<keyword evidence="16" id="KW-1185">Reference proteome</keyword>
<dbReference type="GO" id="GO:0044718">
    <property type="term" value="P:siderophore transmembrane transport"/>
    <property type="evidence" value="ECO:0007669"/>
    <property type="project" value="TreeGrafter"/>
</dbReference>
<evidence type="ECO:0000256" key="5">
    <source>
        <dbReference type="ARBA" id="ARBA00022729"/>
    </source>
</evidence>
<evidence type="ECO:0000313" key="15">
    <source>
        <dbReference type="EMBL" id="EHQ28596.1"/>
    </source>
</evidence>
<evidence type="ECO:0000259" key="14">
    <source>
        <dbReference type="Pfam" id="PF07715"/>
    </source>
</evidence>
<keyword evidence="5 12" id="KW-0732">Signal</keyword>
<evidence type="ECO:0000313" key="16">
    <source>
        <dbReference type="Proteomes" id="UP000002774"/>
    </source>
</evidence>
<gene>
    <name evidence="15" type="ORF">Mucpa_4506</name>
</gene>
<dbReference type="SUPFAM" id="SSF49464">
    <property type="entry name" value="Carboxypeptidase regulatory domain-like"/>
    <property type="match status" value="1"/>
</dbReference>
<comment type="subcellular location">
    <subcellularLocation>
        <location evidence="1 10">Cell outer membrane</location>
        <topology evidence="1 10">Multi-pass membrane protein</topology>
    </subcellularLocation>
</comment>
<feature type="chain" id="PRO_5003557063" evidence="12">
    <location>
        <begin position="18"/>
        <end position="719"/>
    </location>
</feature>
<dbReference type="eggNOG" id="COG4771">
    <property type="taxonomic scope" value="Bacteria"/>
</dbReference>
<dbReference type="InterPro" id="IPR037066">
    <property type="entry name" value="Plug_dom_sf"/>
</dbReference>
<dbReference type="Pfam" id="PF07715">
    <property type="entry name" value="Plug"/>
    <property type="match status" value="1"/>
</dbReference>
<dbReference type="InterPro" id="IPR039426">
    <property type="entry name" value="TonB-dep_rcpt-like"/>
</dbReference>
<evidence type="ECO:0000256" key="10">
    <source>
        <dbReference type="PROSITE-ProRule" id="PRU01360"/>
    </source>
</evidence>
<dbReference type="RefSeq" id="WP_008509467.1">
    <property type="nucleotide sequence ID" value="NZ_CM001403.1"/>
</dbReference>
<evidence type="ECO:0000256" key="11">
    <source>
        <dbReference type="RuleBase" id="RU003357"/>
    </source>
</evidence>
<dbReference type="PANTHER" id="PTHR30069">
    <property type="entry name" value="TONB-DEPENDENT OUTER MEMBRANE RECEPTOR"/>
    <property type="match status" value="1"/>
</dbReference>
<evidence type="ECO:0000256" key="1">
    <source>
        <dbReference type="ARBA" id="ARBA00004571"/>
    </source>
</evidence>
<evidence type="ECO:0000256" key="6">
    <source>
        <dbReference type="ARBA" id="ARBA00023077"/>
    </source>
</evidence>